<keyword evidence="1" id="KW-1185">Reference proteome</keyword>
<reference evidence="2" key="1">
    <citation type="submission" date="2022-11" db="UniProtKB">
        <authorList>
            <consortium name="WormBaseParasite"/>
        </authorList>
    </citation>
    <scope>IDENTIFICATION</scope>
</reference>
<proteinExistence type="predicted"/>
<name>A0A914PZN6_9BILA</name>
<accession>A0A914PZN6</accession>
<dbReference type="Proteomes" id="UP000887578">
    <property type="component" value="Unplaced"/>
</dbReference>
<evidence type="ECO:0000313" key="2">
    <source>
        <dbReference type="WBParaSite" id="PDA_v2.g23878.t1"/>
    </source>
</evidence>
<sequence length="242" mass="28491">MKNEFNEILPLLQFHHFGFDALMEFAVKHDFLFAVSSDLYKILAECKRSNDQEQKLFKTMYEIAEKNVLKKQENNSNETFDEKDAIKEELSEFLPKLRFYLMDKKFLKDSVVVKGIISHYQAFEVITVKVEITNEKCTVNGIFEDNLNISNAVGKNSVEIFSYKELKQRFIRFKFPRPSIPSGLIKKNGIQWYLCLEWDGILAAKHQSLITETDYLIAELSYVYNNFRITKNTNTYLKITRF</sequence>
<dbReference type="WBParaSite" id="PDA_v2.g23878.t1">
    <property type="protein sequence ID" value="PDA_v2.g23878.t1"/>
    <property type="gene ID" value="PDA_v2.g23878"/>
</dbReference>
<protein>
    <submittedName>
        <fullName evidence="2">Uncharacterized protein</fullName>
    </submittedName>
</protein>
<evidence type="ECO:0000313" key="1">
    <source>
        <dbReference type="Proteomes" id="UP000887578"/>
    </source>
</evidence>
<organism evidence="1 2">
    <name type="scientific">Panagrolaimus davidi</name>
    <dbReference type="NCBI Taxonomy" id="227884"/>
    <lineage>
        <taxon>Eukaryota</taxon>
        <taxon>Metazoa</taxon>
        <taxon>Ecdysozoa</taxon>
        <taxon>Nematoda</taxon>
        <taxon>Chromadorea</taxon>
        <taxon>Rhabditida</taxon>
        <taxon>Tylenchina</taxon>
        <taxon>Panagrolaimomorpha</taxon>
        <taxon>Panagrolaimoidea</taxon>
        <taxon>Panagrolaimidae</taxon>
        <taxon>Panagrolaimus</taxon>
    </lineage>
</organism>
<dbReference type="AlphaFoldDB" id="A0A914PZN6"/>